<dbReference type="EMBL" id="CP061281">
    <property type="protein sequence ID" value="QNS06845.1"/>
    <property type="molecule type" value="Genomic_DNA"/>
</dbReference>
<dbReference type="Pfam" id="PF13803">
    <property type="entry name" value="DUF4184"/>
    <property type="match status" value="1"/>
</dbReference>
<accession>A0A7H1BDP0</accession>
<feature type="compositionally biased region" description="Basic and acidic residues" evidence="1">
    <location>
        <begin position="278"/>
        <end position="289"/>
    </location>
</feature>
<keyword evidence="2" id="KW-0472">Membrane</keyword>
<dbReference type="AlphaFoldDB" id="A0A7H1BDP0"/>
<feature type="transmembrane region" description="Helical" evidence="2">
    <location>
        <begin position="159"/>
        <end position="183"/>
    </location>
</feature>
<feature type="region of interest" description="Disordered" evidence="1">
    <location>
        <begin position="267"/>
        <end position="289"/>
    </location>
</feature>
<evidence type="ECO:0000256" key="1">
    <source>
        <dbReference type="SAM" id="MobiDB-lite"/>
    </source>
</evidence>
<protein>
    <submittedName>
        <fullName evidence="3">DUF4184 family protein</fullName>
    </submittedName>
</protein>
<keyword evidence="4" id="KW-1185">Reference proteome</keyword>
<dbReference type="Proteomes" id="UP000516428">
    <property type="component" value="Chromosome"/>
</dbReference>
<keyword evidence="2" id="KW-0812">Transmembrane</keyword>
<keyword evidence="2" id="KW-1133">Transmembrane helix</keyword>
<feature type="transmembrane region" description="Helical" evidence="2">
    <location>
        <begin position="204"/>
        <end position="227"/>
    </location>
</feature>
<dbReference type="InterPro" id="IPR025238">
    <property type="entry name" value="DUF4184"/>
</dbReference>
<sequence>MPFTLSHAAAVLPLIRRDGSGRGPFVPSLLVAGSFAPDVTYFAASAVPGAMRFGEVTHSFPGVFTVDVPIALALVGLWRLVAGPLTGLLPARVRGRVRALAGNGPRWPASGRGPTLLRWYASAVLGALTHVVWDAFTHLDRWGMRILPVLGEKIAGSPLYWYAQYGGSALALGVIGLFLWRALRGAGPGAVPDDASRAAGRGQALVLIGGCAGLGAVLRVARWLAYVDESGLEWKPWEIIPTLCFGAGAGLVVGAVLFAAGQRFQQHRHSPVPTPPEARPDPLKTDSHD</sequence>
<feature type="transmembrane region" description="Helical" evidence="2">
    <location>
        <begin position="68"/>
        <end position="89"/>
    </location>
</feature>
<reference evidence="3 4" key="1">
    <citation type="submission" date="2020-09" db="EMBL/GenBank/DDBJ databases">
        <title>A novel species.</title>
        <authorList>
            <person name="Gao J."/>
        </authorList>
    </citation>
    <scope>NUCLEOTIDE SEQUENCE [LARGE SCALE GENOMIC DNA]</scope>
    <source>
        <strain evidence="3 4">CRXT-Y-14</strain>
    </source>
</reference>
<evidence type="ECO:0000313" key="4">
    <source>
        <dbReference type="Proteomes" id="UP000516428"/>
    </source>
</evidence>
<evidence type="ECO:0000313" key="3">
    <source>
        <dbReference type="EMBL" id="QNS06845.1"/>
    </source>
</evidence>
<dbReference type="RefSeq" id="WP_188339524.1">
    <property type="nucleotide sequence ID" value="NZ_CP061281.1"/>
</dbReference>
<evidence type="ECO:0000256" key="2">
    <source>
        <dbReference type="SAM" id="Phobius"/>
    </source>
</evidence>
<feature type="transmembrane region" description="Helical" evidence="2">
    <location>
        <begin position="239"/>
        <end position="260"/>
    </location>
</feature>
<organism evidence="3 4">
    <name type="scientific">Streptomyces xanthii</name>
    <dbReference type="NCBI Taxonomy" id="2768069"/>
    <lineage>
        <taxon>Bacteria</taxon>
        <taxon>Bacillati</taxon>
        <taxon>Actinomycetota</taxon>
        <taxon>Actinomycetes</taxon>
        <taxon>Kitasatosporales</taxon>
        <taxon>Streptomycetaceae</taxon>
        <taxon>Streptomyces</taxon>
    </lineage>
</organism>
<name>A0A7H1BDP0_9ACTN</name>
<proteinExistence type="predicted"/>
<gene>
    <name evidence="3" type="ORF">IAG42_26845</name>
</gene>
<dbReference type="KEGG" id="sxn:IAG42_26845"/>